<evidence type="ECO:0000256" key="7">
    <source>
        <dbReference type="ARBA" id="ARBA00023125"/>
    </source>
</evidence>
<dbReference type="GO" id="GO:0003684">
    <property type="term" value="F:damaged DNA binding"/>
    <property type="evidence" value="ECO:0007669"/>
    <property type="project" value="InterPro"/>
</dbReference>
<evidence type="ECO:0000256" key="10">
    <source>
        <dbReference type="ARBA" id="ARBA00072989"/>
    </source>
</evidence>
<keyword evidence="6" id="KW-0862">Zinc</keyword>
<dbReference type="PANTHER" id="PTHR10142">
    <property type="entry name" value="DNA REPAIR PROTEIN COMPLEMENTING XP-A CELLS"/>
    <property type="match status" value="1"/>
</dbReference>
<dbReference type="AlphaFoldDB" id="A0A8H3C0E6"/>
<dbReference type="GO" id="GO:0000110">
    <property type="term" value="C:nucleotide-excision repair factor 1 complex"/>
    <property type="evidence" value="ECO:0007669"/>
    <property type="project" value="TreeGrafter"/>
</dbReference>
<dbReference type="InterPro" id="IPR037129">
    <property type="entry name" value="XPA_sf"/>
</dbReference>
<evidence type="ECO:0000313" key="14">
    <source>
        <dbReference type="Proteomes" id="UP000663861"/>
    </source>
</evidence>
<dbReference type="InterPro" id="IPR022658">
    <property type="entry name" value="XPA_CS"/>
</dbReference>
<dbReference type="InterPro" id="IPR022656">
    <property type="entry name" value="XPA_C"/>
</dbReference>
<feature type="domain" description="XPA C-terminal" evidence="12">
    <location>
        <begin position="215"/>
        <end position="265"/>
    </location>
</feature>
<keyword evidence="7" id="KW-0238">DNA-binding</keyword>
<dbReference type="NCBIfam" id="TIGR00598">
    <property type="entry name" value="rad14"/>
    <property type="match status" value="1"/>
</dbReference>
<keyword evidence="5" id="KW-0863">Zinc-finger</keyword>
<dbReference type="Pfam" id="PF05181">
    <property type="entry name" value="XPA_C"/>
    <property type="match status" value="1"/>
</dbReference>
<dbReference type="GO" id="GO:1901255">
    <property type="term" value="P:nucleotide-excision repair involved in interstrand cross-link repair"/>
    <property type="evidence" value="ECO:0007669"/>
    <property type="project" value="TreeGrafter"/>
</dbReference>
<evidence type="ECO:0000256" key="2">
    <source>
        <dbReference type="ARBA" id="ARBA00005548"/>
    </source>
</evidence>
<comment type="subcellular location">
    <subcellularLocation>
        <location evidence="1">Nucleus</location>
    </subcellularLocation>
</comment>
<organism evidence="13 14">
    <name type="scientific">Rhizoctonia solani</name>
    <dbReference type="NCBI Taxonomy" id="456999"/>
    <lineage>
        <taxon>Eukaryota</taxon>
        <taxon>Fungi</taxon>
        <taxon>Dikarya</taxon>
        <taxon>Basidiomycota</taxon>
        <taxon>Agaricomycotina</taxon>
        <taxon>Agaricomycetes</taxon>
        <taxon>Cantharellales</taxon>
        <taxon>Ceratobasidiaceae</taxon>
        <taxon>Rhizoctonia</taxon>
    </lineage>
</organism>
<feature type="compositionally biased region" description="Basic and acidic residues" evidence="11">
    <location>
        <begin position="73"/>
        <end position="84"/>
    </location>
</feature>
<evidence type="ECO:0000256" key="9">
    <source>
        <dbReference type="ARBA" id="ARBA00023242"/>
    </source>
</evidence>
<evidence type="ECO:0000313" key="13">
    <source>
        <dbReference type="EMBL" id="CAE6469004.1"/>
    </source>
</evidence>
<proteinExistence type="inferred from homology"/>
<sequence length="352" mass="40583">MPSPLQSPAIATSSNSCPSPQKNIELNRLKAKARLRAQAESEGKIASSSNTNGKRALVVTEGESTSPKKKSQDHKDSNAPLKRDSRLMGRYLDYDLSKMVNSKGGFLVEEKSNYDEETRRKEKERELQRLKQSFDPPVHIEKEKNPLCADCGSVDIDHQFRKVFKVNVCNNCKNEKPKEKNPLCADCGSVDIDHQFRKVFKVNVCNNCKNEKPERYSLLTKTECKQDYLLTDPELRDEEVMPHLLKANPHKSTWNNMMLFVRFQVEEFAFKKWGGPEGLDAEWERRMTEKRAKRSKKFEDGLKDLRRKTRESGWAKRKADEHVHTYGVTDTSLGVQRCTECDFEVEVEEFAM</sequence>
<dbReference type="PROSITE" id="PS00753">
    <property type="entry name" value="XPA_2"/>
    <property type="match status" value="1"/>
</dbReference>
<evidence type="ECO:0000256" key="1">
    <source>
        <dbReference type="ARBA" id="ARBA00004123"/>
    </source>
</evidence>
<evidence type="ECO:0000256" key="3">
    <source>
        <dbReference type="ARBA" id="ARBA00022723"/>
    </source>
</evidence>
<feature type="region of interest" description="Disordered" evidence="11">
    <location>
        <begin position="1"/>
        <end position="84"/>
    </location>
</feature>
<dbReference type="GO" id="GO:0070914">
    <property type="term" value="P:UV-damage excision repair"/>
    <property type="evidence" value="ECO:0007669"/>
    <property type="project" value="TreeGrafter"/>
</dbReference>
<evidence type="ECO:0000259" key="12">
    <source>
        <dbReference type="Pfam" id="PF05181"/>
    </source>
</evidence>
<dbReference type="Gene3D" id="3.90.530.10">
    <property type="entry name" value="XPA C-terminal domain"/>
    <property type="match status" value="2"/>
</dbReference>
<accession>A0A8H3C0E6</accession>
<dbReference type="EMBL" id="CAJMWY010001492">
    <property type="protein sequence ID" value="CAE6469004.1"/>
    <property type="molecule type" value="Genomic_DNA"/>
</dbReference>
<dbReference type="GO" id="GO:0000715">
    <property type="term" value="P:nucleotide-excision repair, DNA damage recognition"/>
    <property type="evidence" value="ECO:0007669"/>
    <property type="project" value="TreeGrafter"/>
</dbReference>
<dbReference type="InterPro" id="IPR000465">
    <property type="entry name" value="XPA/RAD14"/>
</dbReference>
<keyword evidence="4" id="KW-0227">DNA damage</keyword>
<comment type="caution">
    <text evidence="13">The sequence shown here is derived from an EMBL/GenBank/DDBJ whole genome shotgun (WGS) entry which is preliminary data.</text>
</comment>
<dbReference type="SUPFAM" id="SSF46955">
    <property type="entry name" value="Putative DNA-binding domain"/>
    <property type="match status" value="1"/>
</dbReference>
<comment type="similarity">
    <text evidence="2">Belongs to the XPA family.</text>
</comment>
<reference evidence="13" key="1">
    <citation type="submission" date="2021-01" db="EMBL/GenBank/DDBJ databases">
        <authorList>
            <person name="Kaushik A."/>
        </authorList>
    </citation>
    <scope>NUCLEOTIDE SEQUENCE</scope>
    <source>
        <strain evidence="13">AG4-RS23</strain>
    </source>
</reference>
<evidence type="ECO:0000256" key="4">
    <source>
        <dbReference type="ARBA" id="ARBA00022763"/>
    </source>
</evidence>
<evidence type="ECO:0000256" key="5">
    <source>
        <dbReference type="ARBA" id="ARBA00022771"/>
    </source>
</evidence>
<dbReference type="PANTHER" id="PTHR10142:SF0">
    <property type="entry name" value="DNA REPAIR PROTEIN COMPLEMENTING XP-A CELLS"/>
    <property type="match status" value="1"/>
</dbReference>
<keyword evidence="9" id="KW-0539">Nucleus</keyword>
<protein>
    <recommendedName>
        <fullName evidence="10">DNA repair protein RAD14</fullName>
    </recommendedName>
</protein>
<feature type="compositionally biased region" description="Polar residues" evidence="11">
    <location>
        <begin position="1"/>
        <end position="24"/>
    </location>
</feature>
<keyword evidence="3" id="KW-0479">Metal-binding</keyword>
<evidence type="ECO:0000256" key="11">
    <source>
        <dbReference type="SAM" id="MobiDB-lite"/>
    </source>
</evidence>
<keyword evidence="8" id="KW-0234">DNA repair</keyword>
<evidence type="ECO:0000256" key="8">
    <source>
        <dbReference type="ARBA" id="ARBA00023204"/>
    </source>
</evidence>
<dbReference type="GO" id="GO:0008270">
    <property type="term" value="F:zinc ion binding"/>
    <property type="evidence" value="ECO:0007669"/>
    <property type="project" value="UniProtKB-KW"/>
</dbReference>
<name>A0A8H3C0E6_9AGAM</name>
<dbReference type="GO" id="GO:0006284">
    <property type="term" value="P:base-excision repair"/>
    <property type="evidence" value="ECO:0007669"/>
    <property type="project" value="TreeGrafter"/>
</dbReference>
<dbReference type="Proteomes" id="UP000663861">
    <property type="component" value="Unassembled WGS sequence"/>
</dbReference>
<evidence type="ECO:0000256" key="6">
    <source>
        <dbReference type="ARBA" id="ARBA00022833"/>
    </source>
</evidence>
<dbReference type="FunFam" id="3.90.530.10:FF:000003">
    <property type="entry name" value="Dna repair rad14 protein"/>
    <property type="match status" value="1"/>
</dbReference>
<gene>
    <name evidence="13" type="ORF">RDB_LOCUS79339</name>
</gene>
<dbReference type="CDD" id="cd21077">
    <property type="entry name" value="DBD_Rad14"/>
    <property type="match status" value="1"/>
</dbReference>
<dbReference type="InterPro" id="IPR009061">
    <property type="entry name" value="DNA-bd_dom_put_sf"/>
</dbReference>